<name>A0AAF3ECW2_9BILA</name>
<evidence type="ECO:0000313" key="1">
    <source>
        <dbReference type="Proteomes" id="UP000887575"/>
    </source>
</evidence>
<accession>A0AAF3ECW2</accession>
<dbReference type="SUPFAM" id="SSF50969">
    <property type="entry name" value="YVTN repeat-like/Quinoprotein amine dehydrogenase"/>
    <property type="match status" value="1"/>
</dbReference>
<protein>
    <submittedName>
        <fullName evidence="2">Uncharacterized protein</fullName>
    </submittedName>
</protein>
<evidence type="ECO:0000313" key="2">
    <source>
        <dbReference type="WBParaSite" id="MBELARI_LOCUS11781"/>
    </source>
</evidence>
<dbReference type="AlphaFoldDB" id="A0AAF3ECW2"/>
<sequence>MRFMFLMKVSEFSIAGGDKCFPLDIEWTPTSEQDLAVCFNNAIYVFNEELHKLNGESRVPNGDHENSKEARLTIRRGMSARWGAGLPPPIICGWDESGRKFTYIYRKSRFTWDTQENRVTRRNMDDKITPTFSTVERLNGQNGKRWIVGETENGYEVWSFSHHKLHREYEALISLPDTPFPIKFKSLMNPIRDIQYVEPSPRPDGWKGGICIAINNQMGQQSQLFVWLKDRPIRPLDLKGEESAIRCLRFKRQPHYLAALTDRYLDVYKVDGEQLKITYRYDLLKISPFSGKVQWNDDGQKIVLHQKNPRTGMIGITALIRTKIDAPAPAVVVEKL</sequence>
<keyword evidence="1" id="KW-1185">Reference proteome</keyword>
<reference evidence="2" key="1">
    <citation type="submission" date="2024-02" db="UniProtKB">
        <authorList>
            <consortium name="WormBaseParasite"/>
        </authorList>
    </citation>
    <scope>IDENTIFICATION</scope>
</reference>
<dbReference type="Proteomes" id="UP000887575">
    <property type="component" value="Unassembled WGS sequence"/>
</dbReference>
<dbReference type="InterPro" id="IPR011044">
    <property type="entry name" value="Quino_amine_DH_bsu"/>
</dbReference>
<organism evidence="1 2">
    <name type="scientific">Mesorhabditis belari</name>
    <dbReference type="NCBI Taxonomy" id="2138241"/>
    <lineage>
        <taxon>Eukaryota</taxon>
        <taxon>Metazoa</taxon>
        <taxon>Ecdysozoa</taxon>
        <taxon>Nematoda</taxon>
        <taxon>Chromadorea</taxon>
        <taxon>Rhabditida</taxon>
        <taxon>Rhabditina</taxon>
        <taxon>Rhabditomorpha</taxon>
        <taxon>Rhabditoidea</taxon>
        <taxon>Rhabditidae</taxon>
        <taxon>Mesorhabditinae</taxon>
        <taxon>Mesorhabditis</taxon>
    </lineage>
</organism>
<dbReference type="WBParaSite" id="MBELARI_LOCUS11781">
    <property type="protein sequence ID" value="MBELARI_LOCUS11781"/>
    <property type="gene ID" value="MBELARI_LOCUS11781"/>
</dbReference>
<proteinExistence type="predicted"/>